<dbReference type="PRINTS" id="PR00762">
    <property type="entry name" value="CLCHANNEL"/>
</dbReference>
<evidence type="ECO:0000256" key="1">
    <source>
        <dbReference type="ARBA" id="ARBA00004141"/>
    </source>
</evidence>
<accession>A0ABP7L9S3</accession>
<dbReference type="Gene3D" id="1.10.3080.10">
    <property type="entry name" value="Clc chloride channel"/>
    <property type="match status" value="1"/>
</dbReference>
<keyword evidence="12" id="KW-1185">Reference proteome</keyword>
<proteinExistence type="predicted"/>
<dbReference type="EMBL" id="BAAAZT010000018">
    <property type="protein sequence ID" value="GAA3896539.1"/>
    <property type="molecule type" value="Genomic_DNA"/>
</dbReference>
<feature type="transmembrane region" description="Helical" evidence="10">
    <location>
        <begin position="336"/>
        <end position="357"/>
    </location>
</feature>
<dbReference type="Pfam" id="PF00654">
    <property type="entry name" value="Voltage_CLC"/>
    <property type="match status" value="1"/>
</dbReference>
<keyword evidence="3 10" id="KW-0812">Transmembrane</keyword>
<name>A0ABP7L9S3_9GAMM</name>
<evidence type="ECO:0008006" key="13">
    <source>
        <dbReference type="Google" id="ProtNLM"/>
    </source>
</evidence>
<feature type="transmembrane region" description="Helical" evidence="10">
    <location>
        <begin position="241"/>
        <end position="260"/>
    </location>
</feature>
<feature type="transmembrane region" description="Helical" evidence="10">
    <location>
        <begin position="202"/>
        <end position="221"/>
    </location>
</feature>
<evidence type="ECO:0000313" key="11">
    <source>
        <dbReference type="EMBL" id="GAA3896539.1"/>
    </source>
</evidence>
<keyword evidence="5" id="KW-0406">Ion transport</keyword>
<feature type="transmembrane region" description="Helical" evidence="10">
    <location>
        <begin position="369"/>
        <end position="394"/>
    </location>
</feature>
<feature type="transmembrane region" description="Helical" evidence="10">
    <location>
        <begin position="21"/>
        <end position="48"/>
    </location>
</feature>
<dbReference type="InterPro" id="IPR014743">
    <property type="entry name" value="Cl-channel_core"/>
</dbReference>
<keyword evidence="9" id="KW-0407">Ion channel</keyword>
<reference evidence="12" key="1">
    <citation type="journal article" date="2019" name="Int. J. Syst. Evol. Microbiol.">
        <title>The Global Catalogue of Microorganisms (GCM) 10K type strain sequencing project: providing services to taxonomists for standard genome sequencing and annotation.</title>
        <authorList>
            <consortium name="The Broad Institute Genomics Platform"/>
            <consortium name="The Broad Institute Genome Sequencing Center for Infectious Disease"/>
            <person name="Wu L."/>
            <person name="Ma J."/>
        </authorList>
    </citation>
    <scope>NUCLEOTIDE SEQUENCE [LARGE SCALE GENOMIC DNA]</scope>
    <source>
        <strain evidence="12">JCM 16914</strain>
    </source>
</reference>
<evidence type="ECO:0000256" key="9">
    <source>
        <dbReference type="ARBA" id="ARBA00023303"/>
    </source>
</evidence>
<dbReference type="PANTHER" id="PTHR43427:SF6">
    <property type="entry name" value="CHLORIDE CHANNEL PROTEIN CLC-E"/>
    <property type="match status" value="1"/>
</dbReference>
<gene>
    <name evidence="11" type="ORF">GCM10022228_04210</name>
</gene>
<evidence type="ECO:0000256" key="6">
    <source>
        <dbReference type="ARBA" id="ARBA00023136"/>
    </source>
</evidence>
<evidence type="ECO:0000256" key="8">
    <source>
        <dbReference type="ARBA" id="ARBA00023214"/>
    </source>
</evidence>
<protein>
    <recommendedName>
        <fullName evidence="13">Chloride channel protein</fullName>
    </recommendedName>
</protein>
<dbReference type="Proteomes" id="UP001500133">
    <property type="component" value="Unassembled WGS sequence"/>
</dbReference>
<keyword evidence="7" id="KW-0869">Chloride channel</keyword>
<feature type="transmembrane region" description="Helical" evidence="10">
    <location>
        <begin position="272"/>
        <end position="290"/>
    </location>
</feature>
<feature type="transmembrane region" description="Helical" evidence="10">
    <location>
        <begin position="68"/>
        <end position="88"/>
    </location>
</feature>
<dbReference type="CDD" id="cd00400">
    <property type="entry name" value="Voltage_gated_ClC"/>
    <property type="match status" value="1"/>
</dbReference>
<evidence type="ECO:0000256" key="10">
    <source>
        <dbReference type="SAM" id="Phobius"/>
    </source>
</evidence>
<organism evidence="11 12">
    <name type="scientific">Halomonas cibimaris</name>
    <dbReference type="NCBI Taxonomy" id="657012"/>
    <lineage>
        <taxon>Bacteria</taxon>
        <taxon>Pseudomonadati</taxon>
        <taxon>Pseudomonadota</taxon>
        <taxon>Gammaproteobacteria</taxon>
        <taxon>Oceanospirillales</taxon>
        <taxon>Halomonadaceae</taxon>
        <taxon>Halomonas</taxon>
    </lineage>
</organism>
<evidence type="ECO:0000313" key="12">
    <source>
        <dbReference type="Proteomes" id="UP001500133"/>
    </source>
</evidence>
<comment type="caution">
    <text evidence="11">The sequence shown here is derived from an EMBL/GenBank/DDBJ whole genome shotgun (WGS) entry which is preliminary data.</text>
</comment>
<dbReference type="PANTHER" id="PTHR43427">
    <property type="entry name" value="CHLORIDE CHANNEL PROTEIN CLC-E"/>
    <property type="match status" value="1"/>
</dbReference>
<keyword evidence="8" id="KW-0868">Chloride</keyword>
<dbReference type="InterPro" id="IPR001807">
    <property type="entry name" value="ClC"/>
</dbReference>
<keyword evidence="2" id="KW-0813">Transport</keyword>
<evidence type="ECO:0000256" key="3">
    <source>
        <dbReference type="ARBA" id="ARBA00022692"/>
    </source>
</evidence>
<evidence type="ECO:0000256" key="2">
    <source>
        <dbReference type="ARBA" id="ARBA00022448"/>
    </source>
</evidence>
<keyword evidence="4 10" id="KW-1133">Transmembrane helix</keyword>
<feature type="transmembrane region" description="Helical" evidence="10">
    <location>
        <begin position="302"/>
        <end position="324"/>
    </location>
</feature>
<comment type="subcellular location">
    <subcellularLocation>
        <location evidence="1">Membrane</location>
        <topology evidence="1">Multi-pass membrane protein</topology>
    </subcellularLocation>
</comment>
<sequence>MARVFRSLLTLERFRRQLANVDALPQLCVLGLVSGVMTGALMVAFRFLLSLGATLYMPEGNPEAFEQLAPWGRALLPLIAVALIGLWLGRLSPSARKIGVAHVIERLSYHQGRFPRGNWFTQWWVGLVSVLGGLSAGREGPAIHLGAAAASGLGQYMRLPHNSLRVLVACGTAAGISASFNTPIAGVIFAMEVVMMEYTITGFMPVILASTVSGLIAQLVFGFERPFQVSDLALGAFANLPWIVISALGIGILAAGFLQLARLSERLAHFSLTVRCIAVGVLLGGTAWFYPQVQGMGYDTLGLTFGAHLAVDVLLAVAVGKLLLTAVTVACGIPVSIIGPILVAGGAAGALFGVLGAQLMPNASASPTIYAMLGMAAMMGAILQAPLAALMALLELTHTPNMMLPGMLSVVVACLTTRQLTGSKGFFNQARQGSRHPLQHPLMQALSRVSVPAVMERNLVRSQRTVTPAEARKLLTTNPVWLVIERAKDDKPPLALKGSALARWLLEHETPINEGHRGYQHVDLLEIPGQRLELAPINLQATLSEAFLALQNETLGALYVVHGYRHKQKRISGIITRGAVERYYRYTDHIPESRSPERGP</sequence>
<evidence type="ECO:0000256" key="7">
    <source>
        <dbReference type="ARBA" id="ARBA00023173"/>
    </source>
</evidence>
<keyword evidence="6 10" id="KW-0472">Membrane</keyword>
<evidence type="ECO:0000256" key="5">
    <source>
        <dbReference type="ARBA" id="ARBA00023065"/>
    </source>
</evidence>
<evidence type="ECO:0000256" key="4">
    <source>
        <dbReference type="ARBA" id="ARBA00022989"/>
    </source>
</evidence>
<dbReference type="SUPFAM" id="SSF81340">
    <property type="entry name" value="Clc chloride channel"/>
    <property type="match status" value="1"/>
</dbReference>
<dbReference type="InterPro" id="IPR050368">
    <property type="entry name" value="ClC-type_chloride_channel"/>
</dbReference>
<dbReference type="RefSeq" id="WP_344701832.1">
    <property type="nucleotide sequence ID" value="NZ_BAAAZT010000018.1"/>
</dbReference>